<sequence length="523" mass="59735">MPGLGKTTLANKVYHDPMIVCHFHIRAWCCISQVYGKKDVLFQILACIDPLCSDEYSRMDADDLAIALYHCLKEHRYLLVLDDVWDIEAWNALKVSFPNDANGSRILLTSQISKLALEVKPASKPLHLRQLTDDECLELLQKKLVERGGYPPALLLHGKHIAKGCKGLPLTVVITAGILANLEQDGWEEIAESLSSDTVCGTEHCKSILELRYKHLPHHLKPCLLYFGAFREDQEIPIWTLMRLWIAEGFVQKTEAKRIEDIAEDYIMDLIGRSLVMVDKQKSTGGIKTCRIHDLLHEFYNMDSSSDLCNLDTISALELDLGQSMDKIMQKFPNIRKLKCSLRETEESFGDWNKIVAMDFLRRLESLKLSFYRVKEKDYEFSFPMNLKKLTLEAFPWSMISSIGSLPNLEVLKLLGTKAGGEKIWNTEEGEFPKLKFLKLELLCIVRWTCSGDHLPCLQKLVLKSCWNLEELPSCLGEIPTLELIQVHRCPGHVGSLVQEIKEEQMNWGNVNLKILVLDQRIL</sequence>
<keyword evidence="7" id="KW-0677">Repeat</keyword>
<evidence type="ECO:0000313" key="13">
    <source>
        <dbReference type="EMBL" id="CDP19443.1"/>
    </source>
</evidence>
<dbReference type="Gramene" id="CDP19443">
    <property type="protein sequence ID" value="CDP19443"/>
    <property type="gene ID" value="GSCOC_T00012506001"/>
</dbReference>
<comment type="similarity">
    <text evidence="3">Belongs to the disease resistance NB-LRR family.</text>
</comment>
<evidence type="ECO:0000256" key="1">
    <source>
        <dbReference type="ARBA" id="ARBA00002074"/>
    </source>
</evidence>
<dbReference type="Gene3D" id="3.40.50.300">
    <property type="entry name" value="P-loop containing nucleotide triphosphate hydrolases"/>
    <property type="match status" value="1"/>
</dbReference>
<dbReference type="FunFam" id="1.10.10.10:FF:000322">
    <property type="entry name" value="Probable disease resistance protein At1g63360"/>
    <property type="match status" value="1"/>
</dbReference>
<evidence type="ECO:0000313" key="14">
    <source>
        <dbReference type="Proteomes" id="UP000295252"/>
    </source>
</evidence>
<keyword evidence="4" id="KW-0963">Cytoplasm</keyword>
<comment type="subcellular location">
    <subcellularLocation>
        <location evidence="2">Cytoplasm</location>
    </subcellularLocation>
</comment>
<dbReference type="InterPro" id="IPR058922">
    <property type="entry name" value="WHD_DRP"/>
</dbReference>
<dbReference type="PANTHER" id="PTHR23155:SF1152">
    <property type="entry name" value="AAA+ ATPASE DOMAIN-CONTAINING PROTEIN"/>
    <property type="match status" value="1"/>
</dbReference>
<keyword evidence="14" id="KW-1185">Reference proteome</keyword>
<evidence type="ECO:0000256" key="5">
    <source>
        <dbReference type="ARBA" id="ARBA00022614"/>
    </source>
</evidence>
<dbReference type="GO" id="GO:0005737">
    <property type="term" value="C:cytoplasm"/>
    <property type="evidence" value="ECO:0007669"/>
    <property type="project" value="UniProtKB-SubCell"/>
</dbReference>
<dbReference type="SUPFAM" id="SSF52540">
    <property type="entry name" value="P-loop containing nucleoside triphosphate hydrolases"/>
    <property type="match status" value="1"/>
</dbReference>
<accession>A0A068VIE3</accession>
<dbReference type="SUPFAM" id="SSF52058">
    <property type="entry name" value="L domain-like"/>
    <property type="match status" value="1"/>
</dbReference>
<evidence type="ECO:0000256" key="10">
    <source>
        <dbReference type="ARBA" id="ARBA00022840"/>
    </source>
</evidence>
<dbReference type="InterPro" id="IPR036388">
    <property type="entry name" value="WH-like_DNA-bd_sf"/>
</dbReference>
<evidence type="ECO:0000256" key="4">
    <source>
        <dbReference type="ARBA" id="ARBA00022490"/>
    </source>
</evidence>
<dbReference type="EMBL" id="HG739575">
    <property type="protein sequence ID" value="CDP19443.1"/>
    <property type="molecule type" value="Genomic_DNA"/>
</dbReference>
<dbReference type="AlphaFoldDB" id="A0A068VIE3"/>
<proteinExistence type="inferred from homology"/>
<keyword evidence="10" id="KW-0067">ATP-binding</keyword>
<keyword evidence="6" id="KW-0381">Hypersensitive response</keyword>
<evidence type="ECO:0000256" key="8">
    <source>
        <dbReference type="ARBA" id="ARBA00022741"/>
    </source>
</evidence>
<evidence type="ECO:0000259" key="11">
    <source>
        <dbReference type="Pfam" id="PF00931"/>
    </source>
</evidence>
<dbReference type="InterPro" id="IPR032675">
    <property type="entry name" value="LRR_dom_sf"/>
</dbReference>
<evidence type="ECO:0000256" key="2">
    <source>
        <dbReference type="ARBA" id="ARBA00004496"/>
    </source>
</evidence>
<dbReference type="Gene3D" id="1.10.10.10">
    <property type="entry name" value="Winged helix-like DNA-binding domain superfamily/Winged helix DNA-binding domain"/>
    <property type="match status" value="1"/>
</dbReference>
<dbReference type="InParanoid" id="A0A068VIE3"/>
<organism evidence="13 14">
    <name type="scientific">Coffea canephora</name>
    <name type="common">Robusta coffee</name>
    <dbReference type="NCBI Taxonomy" id="49390"/>
    <lineage>
        <taxon>Eukaryota</taxon>
        <taxon>Viridiplantae</taxon>
        <taxon>Streptophyta</taxon>
        <taxon>Embryophyta</taxon>
        <taxon>Tracheophyta</taxon>
        <taxon>Spermatophyta</taxon>
        <taxon>Magnoliopsida</taxon>
        <taxon>eudicotyledons</taxon>
        <taxon>Gunneridae</taxon>
        <taxon>Pentapetalae</taxon>
        <taxon>asterids</taxon>
        <taxon>lamiids</taxon>
        <taxon>Gentianales</taxon>
        <taxon>Rubiaceae</taxon>
        <taxon>Ixoroideae</taxon>
        <taxon>Gardenieae complex</taxon>
        <taxon>Bertiereae - Coffeeae clade</taxon>
        <taxon>Coffeeae</taxon>
        <taxon>Coffea</taxon>
    </lineage>
</organism>
<keyword evidence="5" id="KW-0433">Leucine-rich repeat</keyword>
<dbReference type="InterPro" id="IPR002182">
    <property type="entry name" value="NB-ARC"/>
</dbReference>
<dbReference type="InterPro" id="IPR044974">
    <property type="entry name" value="Disease_R_plants"/>
</dbReference>
<reference evidence="14" key="1">
    <citation type="journal article" date="2014" name="Science">
        <title>The coffee genome provides insight into the convergent evolution of caffeine biosynthesis.</title>
        <authorList>
            <person name="Denoeud F."/>
            <person name="Carretero-Paulet L."/>
            <person name="Dereeper A."/>
            <person name="Droc G."/>
            <person name="Guyot R."/>
            <person name="Pietrella M."/>
            <person name="Zheng C."/>
            <person name="Alberti A."/>
            <person name="Anthony F."/>
            <person name="Aprea G."/>
            <person name="Aury J.M."/>
            <person name="Bento P."/>
            <person name="Bernard M."/>
            <person name="Bocs S."/>
            <person name="Campa C."/>
            <person name="Cenci A."/>
            <person name="Combes M.C."/>
            <person name="Crouzillat D."/>
            <person name="Da Silva C."/>
            <person name="Daddiego L."/>
            <person name="De Bellis F."/>
            <person name="Dussert S."/>
            <person name="Garsmeur O."/>
            <person name="Gayraud T."/>
            <person name="Guignon V."/>
            <person name="Jahn K."/>
            <person name="Jamilloux V."/>
            <person name="Joet T."/>
            <person name="Labadie K."/>
            <person name="Lan T."/>
            <person name="Leclercq J."/>
            <person name="Lepelley M."/>
            <person name="Leroy T."/>
            <person name="Li L.T."/>
            <person name="Librado P."/>
            <person name="Lopez L."/>
            <person name="Munoz A."/>
            <person name="Noel B."/>
            <person name="Pallavicini A."/>
            <person name="Perrotta G."/>
            <person name="Poncet V."/>
            <person name="Pot D."/>
            <person name="Priyono X."/>
            <person name="Rigoreau M."/>
            <person name="Rouard M."/>
            <person name="Rozas J."/>
            <person name="Tranchant-Dubreuil C."/>
            <person name="VanBuren R."/>
            <person name="Zhang Q."/>
            <person name="Andrade A.C."/>
            <person name="Argout X."/>
            <person name="Bertrand B."/>
            <person name="de Kochko A."/>
            <person name="Graziosi G."/>
            <person name="Henry R.J."/>
            <person name="Jayarama X."/>
            <person name="Ming R."/>
            <person name="Nagai C."/>
            <person name="Rounsley S."/>
            <person name="Sankoff D."/>
            <person name="Giuliano G."/>
            <person name="Albert V.A."/>
            <person name="Wincker P."/>
            <person name="Lashermes P."/>
        </authorList>
    </citation>
    <scope>NUCLEOTIDE SEQUENCE [LARGE SCALE GENOMIC DNA]</scope>
    <source>
        <strain evidence="14">cv. DH200-94</strain>
    </source>
</reference>
<evidence type="ECO:0000256" key="9">
    <source>
        <dbReference type="ARBA" id="ARBA00022821"/>
    </source>
</evidence>
<keyword evidence="9" id="KW-0611">Plant defense</keyword>
<evidence type="ECO:0000256" key="7">
    <source>
        <dbReference type="ARBA" id="ARBA00022737"/>
    </source>
</evidence>
<dbReference type="PhylomeDB" id="A0A068VIE3"/>
<dbReference type="GO" id="GO:0005524">
    <property type="term" value="F:ATP binding"/>
    <property type="evidence" value="ECO:0007669"/>
    <property type="project" value="UniProtKB-KW"/>
</dbReference>
<dbReference type="Pfam" id="PF23559">
    <property type="entry name" value="WHD_DRP"/>
    <property type="match status" value="1"/>
</dbReference>
<dbReference type="GO" id="GO:0043531">
    <property type="term" value="F:ADP binding"/>
    <property type="evidence" value="ECO:0007669"/>
    <property type="project" value="InterPro"/>
</dbReference>
<evidence type="ECO:0000256" key="6">
    <source>
        <dbReference type="ARBA" id="ARBA00022667"/>
    </source>
</evidence>
<gene>
    <name evidence="13" type="ORF">GSCOC_T00012506001</name>
</gene>
<dbReference type="Gene3D" id="3.80.10.10">
    <property type="entry name" value="Ribonuclease Inhibitor"/>
    <property type="match status" value="1"/>
</dbReference>
<dbReference type="InterPro" id="IPR027417">
    <property type="entry name" value="P-loop_NTPase"/>
</dbReference>
<dbReference type="OMA" id="WNTEEGE"/>
<dbReference type="InterPro" id="IPR042197">
    <property type="entry name" value="Apaf_helical"/>
</dbReference>
<feature type="domain" description="NB-ARC" evidence="11">
    <location>
        <begin position="1"/>
        <end position="145"/>
    </location>
</feature>
<dbReference type="PRINTS" id="PR00364">
    <property type="entry name" value="DISEASERSIST"/>
</dbReference>
<name>A0A068VIE3_COFCA</name>
<protein>
    <submittedName>
        <fullName evidence="13">DH200=94 genomic scaffold, scaffold_491</fullName>
    </submittedName>
</protein>
<dbReference type="GO" id="GO:0009626">
    <property type="term" value="P:plant-type hypersensitive response"/>
    <property type="evidence" value="ECO:0007669"/>
    <property type="project" value="UniProtKB-KW"/>
</dbReference>
<keyword evidence="8" id="KW-0547">Nucleotide-binding</keyword>
<evidence type="ECO:0000259" key="12">
    <source>
        <dbReference type="Pfam" id="PF23559"/>
    </source>
</evidence>
<dbReference type="Pfam" id="PF00931">
    <property type="entry name" value="NB-ARC"/>
    <property type="match status" value="1"/>
</dbReference>
<evidence type="ECO:0000256" key="3">
    <source>
        <dbReference type="ARBA" id="ARBA00008894"/>
    </source>
</evidence>
<dbReference type="Proteomes" id="UP000295252">
    <property type="component" value="Unassembled WGS sequence"/>
</dbReference>
<feature type="domain" description="Disease resistance protein winged helix" evidence="12">
    <location>
        <begin position="230"/>
        <end position="299"/>
    </location>
</feature>
<comment type="function">
    <text evidence="1">Confers resistance to late blight (Phytophthora infestans) races carrying the avirulence gene Avr1. Resistance proteins guard the plant against pathogens that contain an appropriate avirulence protein via an indirect interaction with this avirulence protein. That triggers a defense system including the hypersensitive response, which restricts the pathogen growth.</text>
</comment>
<dbReference type="Gene3D" id="1.10.8.430">
    <property type="entry name" value="Helical domain of apoptotic protease-activating factors"/>
    <property type="match status" value="1"/>
</dbReference>
<dbReference type="PANTHER" id="PTHR23155">
    <property type="entry name" value="DISEASE RESISTANCE PROTEIN RP"/>
    <property type="match status" value="1"/>
</dbReference>